<organism evidence="2 3">
    <name type="scientific">Leptomonas seymouri</name>
    <dbReference type="NCBI Taxonomy" id="5684"/>
    <lineage>
        <taxon>Eukaryota</taxon>
        <taxon>Discoba</taxon>
        <taxon>Euglenozoa</taxon>
        <taxon>Kinetoplastea</taxon>
        <taxon>Metakinetoplastina</taxon>
        <taxon>Trypanosomatida</taxon>
        <taxon>Trypanosomatidae</taxon>
        <taxon>Leishmaniinae</taxon>
        <taxon>Leptomonas</taxon>
    </lineage>
</organism>
<protein>
    <submittedName>
        <fullName evidence="2">Uncharacterized protein</fullName>
    </submittedName>
</protein>
<dbReference type="Proteomes" id="UP000038009">
    <property type="component" value="Unassembled WGS sequence"/>
</dbReference>
<dbReference type="OMA" id="WCHPHIV"/>
<accession>A0A0N1HUQ4</accession>
<dbReference type="VEuPathDB" id="TriTrypDB:Lsey_0293_0060"/>
<evidence type="ECO:0000313" key="2">
    <source>
        <dbReference type="EMBL" id="KPI84061.1"/>
    </source>
</evidence>
<evidence type="ECO:0000313" key="3">
    <source>
        <dbReference type="Proteomes" id="UP000038009"/>
    </source>
</evidence>
<proteinExistence type="predicted"/>
<reference evidence="2 3" key="1">
    <citation type="journal article" date="2015" name="PLoS Pathog.">
        <title>Leptomonas seymouri: Adaptations to the Dixenous Life Cycle Analyzed by Genome Sequencing, Transcriptome Profiling and Co-infection with Leishmania donovani.</title>
        <authorList>
            <person name="Kraeva N."/>
            <person name="Butenko A."/>
            <person name="Hlavacova J."/>
            <person name="Kostygov A."/>
            <person name="Myskova J."/>
            <person name="Grybchuk D."/>
            <person name="Lestinova T."/>
            <person name="Votypka J."/>
            <person name="Volf P."/>
            <person name="Opperdoes F."/>
            <person name="Flegontov P."/>
            <person name="Lukes J."/>
            <person name="Yurchenko V."/>
        </authorList>
    </citation>
    <scope>NUCLEOTIDE SEQUENCE [LARGE SCALE GENOMIC DNA]</scope>
    <source>
        <strain evidence="2 3">ATCC 30220</strain>
    </source>
</reference>
<feature type="compositionally biased region" description="Polar residues" evidence="1">
    <location>
        <begin position="612"/>
        <end position="623"/>
    </location>
</feature>
<feature type="region of interest" description="Disordered" evidence="1">
    <location>
        <begin position="605"/>
        <end position="625"/>
    </location>
</feature>
<dbReference type="EMBL" id="LJSK01000293">
    <property type="protein sequence ID" value="KPI84061.1"/>
    <property type="molecule type" value="Genomic_DNA"/>
</dbReference>
<gene>
    <name evidence="2" type="ORF">ABL78_6886</name>
</gene>
<feature type="region of interest" description="Disordered" evidence="1">
    <location>
        <begin position="581"/>
        <end position="600"/>
    </location>
</feature>
<dbReference type="AlphaFoldDB" id="A0A0N1HUQ4"/>
<dbReference type="OrthoDB" id="239992at2759"/>
<evidence type="ECO:0000256" key="1">
    <source>
        <dbReference type="SAM" id="MobiDB-lite"/>
    </source>
</evidence>
<comment type="caution">
    <text evidence="2">The sequence shown here is derived from an EMBL/GenBank/DDBJ whole genome shotgun (WGS) entry which is preliminary data.</text>
</comment>
<keyword evidence="3" id="KW-1185">Reference proteome</keyword>
<name>A0A0N1HUQ4_LEPSE</name>
<sequence length="853" mass="93083">MFADEDDELQYTGLVARGYFCYESEKPANPAQPIPKATTVVRAAELASALALERHNDSTSSCLPHTSSATHYESHELYSDNQEVDITPLLLKRMEKIILITSDASSAARINHYQVALACRRMKLISSTLRQIPHPAPSPRLLTALQSLCLLARQCAYDAAEKDEAATQHILYGPDEDPLGRSQCWPVLLCQHFTCRLLFHNAYRRLWTAWRMYSPLRLEEEDAAVEEKDCSANANVMLQLLFADQGSPELEARLPPATVEHYKRDMLGFYRRKEVSPWRMFYQQLEPMTQPVHGFSLQLPDCTQRSSSATPPEAEGMGIRFRVQPTVYSYHSVPVVVKALCAAPQKDSAAAALSFFDCDAVTEAAAIRHTTDFLQDVACRCMWCHPHVVSCLGAYTEKFVPAAKELAATEDRRVLGAQLQDEICGTAELQRHKAQEFAGLTPAAVAVDARMQTELSSRTPAASARPSVQESGLPWSNPVDALSGTPVMALGYVTELQTSANTGAPCITLGDMLFPSSSTAPAAHHYFSLFEALDICAQLADALQYILEDGGDVPAAVRTSWMTLDPFNVYVVRTIGTSTSANELEPQRQPQLSRDGMTTSVGEGGAPCVWRSGNTPSAKSPSMTGDAGDATFCVHDNSTPVPEPAERGNMSLLRGSLEPTTHVNPTQMPAPFAGATRGSSQHGPQHFVVRYCPPSDWTERTVGSRWRPHPCATAPASYAVVQMFLTLITRQVPYAAFKGDINVQRHVFDATAGLATGSLAGAETAASDVQARLSQGGYGYSLPSSLPPSILQWCCLALSLDKSQPPMELESLRDALAMIRASLPEKAGNCPLPQDALHSPIHSTLSWEMDSHY</sequence>